<protein>
    <submittedName>
        <fullName evidence="1">Uncharacterized protein</fullName>
    </submittedName>
</protein>
<proteinExistence type="predicted"/>
<accession>A0A0R2MAU0</accession>
<dbReference type="PATRIC" id="fig|942150.3.peg.2683"/>
<reference evidence="1 2" key="1">
    <citation type="journal article" date="2015" name="Genome Announc.">
        <title>Expanding the biotechnology potential of lactobacilli through comparative genomics of 213 strains and associated genera.</title>
        <authorList>
            <person name="Sun Z."/>
            <person name="Harris H.M."/>
            <person name="McCann A."/>
            <person name="Guo C."/>
            <person name="Argimon S."/>
            <person name="Zhang W."/>
            <person name="Yang X."/>
            <person name="Jeffery I.B."/>
            <person name="Cooney J.C."/>
            <person name="Kagawa T.F."/>
            <person name="Liu W."/>
            <person name="Song Y."/>
            <person name="Salvetti E."/>
            <person name="Wrobel A."/>
            <person name="Rasinkangas P."/>
            <person name="Parkhill J."/>
            <person name="Rea M.C."/>
            <person name="O'Sullivan O."/>
            <person name="Ritari J."/>
            <person name="Douillard F.P."/>
            <person name="Paul Ross R."/>
            <person name="Yang R."/>
            <person name="Briner A.E."/>
            <person name="Felis G.E."/>
            <person name="de Vos W.M."/>
            <person name="Barrangou R."/>
            <person name="Klaenhammer T.R."/>
            <person name="Caufield P.W."/>
            <person name="Cui Y."/>
            <person name="Zhang H."/>
            <person name="O'Toole P.W."/>
        </authorList>
    </citation>
    <scope>NUCLEOTIDE SEQUENCE [LARGE SCALE GENOMIC DNA]</scope>
    <source>
        <strain evidence="1 2">LMG 26013</strain>
    </source>
</reference>
<organism evidence="1 2">
    <name type="scientific">Lactiplantibacillus xiangfangensis</name>
    <dbReference type="NCBI Taxonomy" id="942150"/>
    <lineage>
        <taxon>Bacteria</taxon>
        <taxon>Bacillati</taxon>
        <taxon>Bacillota</taxon>
        <taxon>Bacilli</taxon>
        <taxon>Lactobacillales</taxon>
        <taxon>Lactobacillaceae</taxon>
        <taxon>Lactiplantibacillus</taxon>
    </lineage>
</organism>
<dbReference type="EMBL" id="JQCL01000057">
    <property type="protein sequence ID" value="KRO10881.1"/>
    <property type="molecule type" value="Genomic_DNA"/>
</dbReference>
<keyword evidence="2" id="KW-1185">Reference proteome</keyword>
<gene>
    <name evidence="1" type="ORF">IV64_GL002572</name>
</gene>
<dbReference type="RefSeq" id="WP_057706271.1">
    <property type="nucleotide sequence ID" value="NZ_JQCL01000057.1"/>
</dbReference>
<dbReference type="STRING" id="942150.IV64_GL002572"/>
<evidence type="ECO:0000313" key="2">
    <source>
        <dbReference type="Proteomes" id="UP000051783"/>
    </source>
</evidence>
<dbReference type="Proteomes" id="UP000051783">
    <property type="component" value="Unassembled WGS sequence"/>
</dbReference>
<sequence length="128" mass="14293">MNLVLGPYMHRSNTTETPKLSMYTALERIDAAIQLIKQTGLTGLTNSTATLGLNLTHLIGANVIVTNDPRNFSIIVQDHQATFTLTGCLIQDTFHNIVNPLKPRYLISLNRQLIDNSDDLIETIYNQL</sequence>
<dbReference type="OrthoDB" id="2293196at2"/>
<comment type="caution">
    <text evidence="1">The sequence shown here is derived from an EMBL/GenBank/DDBJ whole genome shotgun (WGS) entry which is preliminary data.</text>
</comment>
<evidence type="ECO:0000313" key="1">
    <source>
        <dbReference type="EMBL" id="KRO10881.1"/>
    </source>
</evidence>
<name>A0A0R2MAU0_9LACO</name>
<dbReference type="AlphaFoldDB" id="A0A0R2MAU0"/>